<keyword evidence="5" id="KW-1133">Transmembrane helix</keyword>
<dbReference type="OrthoDB" id="10252009at2759"/>
<keyword evidence="5" id="KW-0812">Transmembrane</keyword>
<name>A0A9P6E420_9AGAR</name>
<dbReference type="PANTHER" id="PTHR10159:SF511">
    <property type="entry name" value="DUAL SPECIFICITY PROTEIN PHOSPHATASE 1"/>
    <property type="match status" value="1"/>
</dbReference>
<evidence type="ECO:0000313" key="8">
    <source>
        <dbReference type="EMBL" id="KAF9522112.1"/>
    </source>
</evidence>
<evidence type="ECO:0000259" key="7">
    <source>
        <dbReference type="PROSITE" id="PS50056"/>
    </source>
</evidence>
<organism evidence="8 9">
    <name type="scientific">Crepidotus variabilis</name>
    <dbReference type="NCBI Taxonomy" id="179855"/>
    <lineage>
        <taxon>Eukaryota</taxon>
        <taxon>Fungi</taxon>
        <taxon>Dikarya</taxon>
        <taxon>Basidiomycota</taxon>
        <taxon>Agaricomycotina</taxon>
        <taxon>Agaricomycetes</taxon>
        <taxon>Agaricomycetidae</taxon>
        <taxon>Agaricales</taxon>
        <taxon>Agaricineae</taxon>
        <taxon>Crepidotaceae</taxon>
        <taxon>Crepidotus</taxon>
    </lineage>
</organism>
<dbReference type="EMBL" id="MU157960">
    <property type="protein sequence ID" value="KAF9522112.1"/>
    <property type="molecule type" value="Genomic_DNA"/>
</dbReference>
<dbReference type="InterPro" id="IPR029021">
    <property type="entry name" value="Prot-tyrosine_phosphatase-like"/>
</dbReference>
<dbReference type="Proteomes" id="UP000807306">
    <property type="component" value="Unassembled WGS sequence"/>
</dbReference>
<dbReference type="GO" id="GO:0005737">
    <property type="term" value="C:cytoplasm"/>
    <property type="evidence" value="ECO:0007669"/>
    <property type="project" value="TreeGrafter"/>
</dbReference>
<dbReference type="PROSITE" id="PS50054">
    <property type="entry name" value="TYR_PHOSPHATASE_DUAL"/>
    <property type="match status" value="1"/>
</dbReference>
<dbReference type="PANTHER" id="PTHR10159">
    <property type="entry name" value="DUAL SPECIFICITY PROTEIN PHOSPHATASE"/>
    <property type="match status" value="1"/>
</dbReference>
<reference evidence="8" key="1">
    <citation type="submission" date="2020-11" db="EMBL/GenBank/DDBJ databases">
        <authorList>
            <consortium name="DOE Joint Genome Institute"/>
            <person name="Ahrendt S."/>
            <person name="Riley R."/>
            <person name="Andreopoulos W."/>
            <person name="Labutti K."/>
            <person name="Pangilinan J."/>
            <person name="Ruiz-Duenas F.J."/>
            <person name="Barrasa J.M."/>
            <person name="Sanchez-Garcia M."/>
            <person name="Camarero S."/>
            <person name="Miyauchi S."/>
            <person name="Serrano A."/>
            <person name="Linde D."/>
            <person name="Babiker R."/>
            <person name="Drula E."/>
            <person name="Ayuso-Fernandez I."/>
            <person name="Pacheco R."/>
            <person name="Padilla G."/>
            <person name="Ferreira P."/>
            <person name="Barriuso J."/>
            <person name="Kellner H."/>
            <person name="Castanera R."/>
            <person name="Alfaro M."/>
            <person name="Ramirez L."/>
            <person name="Pisabarro A.G."/>
            <person name="Kuo A."/>
            <person name="Tritt A."/>
            <person name="Lipzen A."/>
            <person name="He G."/>
            <person name="Yan M."/>
            <person name="Ng V."/>
            <person name="Cullen D."/>
            <person name="Martin F."/>
            <person name="Rosso M.-N."/>
            <person name="Henrissat B."/>
            <person name="Hibbett D."/>
            <person name="Martinez A.T."/>
            <person name="Grigoriev I.V."/>
        </authorList>
    </citation>
    <scope>NUCLEOTIDE SEQUENCE</scope>
    <source>
        <strain evidence="8">CBS 506.95</strain>
    </source>
</reference>
<keyword evidence="9" id="KW-1185">Reference proteome</keyword>
<dbReference type="InterPro" id="IPR000340">
    <property type="entry name" value="Dual-sp_phosphatase_cat-dom"/>
</dbReference>
<accession>A0A9P6E420</accession>
<feature type="domain" description="Tyrosine specific protein phosphatases" evidence="7">
    <location>
        <begin position="78"/>
        <end position="134"/>
    </location>
</feature>
<dbReference type="InterPro" id="IPR000387">
    <property type="entry name" value="Tyr_Pase_dom"/>
</dbReference>
<feature type="transmembrane region" description="Helical" evidence="5">
    <location>
        <begin position="279"/>
        <end position="304"/>
    </location>
</feature>
<proteinExistence type="inferred from homology"/>
<evidence type="ECO:0000259" key="6">
    <source>
        <dbReference type="PROSITE" id="PS50054"/>
    </source>
</evidence>
<keyword evidence="3" id="KW-0378">Hydrolase</keyword>
<dbReference type="PROSITE" id="PS00383">
    <property type="entry name" value="TYR_PHOSPHATASE_1"/>
    <property type="match status" value="1"/>
</dbReference>
<gene>
    <name evidence="8" type="ORF">CPB83DRAFT_777589</name>
</gene>
<evidence type="ECO:0000256" key="2">
    <source>
        <dbReference type="ARBA" id="ARBA00013064"/>
    </source>
</evidence>
<dbReference type="Pfam" id="PF00782">
    <property type="entry name" value="DSPc"/>
    <property type="match status" value="1"/>
</dbReference>
<evidence type="ECO:0000256" key="4">
    <source>
        <dbReference type="ARBA" id="ARBA00022912"/>
    </source>
</evidence>
<dbReference type="GO" id="GO:0043409">
    <property type="term" value="P:negative regulation of MAPK cascade"/>
    <property type="evidence" value="ECO:0007669"/>
    <property type="project" value="TreeGrafter"/>
</dbReference>
<dbReference type="AlphaFoldDB" id="A0A9P6E420"/>
<dbReference type="PROSITE" id="PS50056">
    <property type="entry name" value="TYR_PHOSPHATASE_2"/>
    <property type="match status" value="1"/>
</dbReference>
<dbReference type="SUPFAM" id="SSF52799">
    <property type="entry name" value="(Phosphotyrosine protein) phosphatases II"/>
    <property type="match status" value="2"/>
</dbReference>
<evidence type="ECO:0000256" key="3">
    <source>
        <dbReference type="ARBA" id="ARBA00022801"/>
    </source>
</evidence>
<protein>
    <recommendedName>
        <fullName evidence="2">protein-tyrosine-phosphatase</fullName>
        <ecNumber evidence="2">3.1.3.48</ecNumber>
    </recommendedName>
</protein>
<dbReference type="EC" id="3.1.3.48" evidence="2"/>
<dbReference type="GO" id="GO:0017017">
    <property type="term" value="F:MAP kinase tyrosine/serine/threonine phosphatase activity"/>
    <property type="evidence" value="ECO:0007669"/>
    <property type="project" value="TreeGrafter"/>
</dbReference>
<evidence type="ECO:0000256" key="1">
    <source>
        <dbReference type="ARBA" id="ARBA00008601"/>
    </source>
</evidence>
<keyword evidence="4" id="KW-0904">Protein phosphatase</keyword>
<dbReference type="Gene3D" id="3.90.190.10">
    <property type="entry name" value="Protein tyrosine phosphatase superfamily"/>
    <property type="match status" value="2"/>
</dbReference>
<dbReference type="InterPro" id="IPR020422">
    <property type="entry name" value="TYR_PHOSPHATASE_DUAL_dom"/>
</dbReference>
<dbReference type="GO" id="GO:0033550">
    <property type="term" value="F:MAP kinase tyrosine phosphatase activity"/>
    <property type="evidence" value="ECO:0007669"/>
    <property type="project" value="TreeGrafter"/>
</dbReference>
<sequence>MTISTLPDVTEVVKDQIYLGDLKSARCPEQLSVLGITHVISICHDSVNYLSSSKVKHLRILVKDSETEDLLIHLAEACQFMDHALRPSVGKRGMVFVHCMMGISRSPTVVAAYLMKTMNMSRPETIRYLQKFRPQVHPNYGFVKQLDVFANCSYEPSHHHPLYRSWKRRHLQDATSYLNYIHDTSELVRDKVFLSTEFPSETIQAQSYLGDLNIAYVLSISPAAHIVSDVLGVHAHQVELPDDSADSMLRVLPEIFDYITQAMERNGPLLIHSTNEMRLYTVACAFCANSLLSMFNLVLIMVILQ</sequence>
<comment type="caution">
    <text evidence="8">The sequence shown here is derived from an EMBL/GenBank/DDBJ whole genome shotgun (WGS) entry which is preliminary data.</text>
</comment>
<dbReference type="GO" id="GO:0008330">
    <property type="term" value="F:protein tyrosine/threonine phosphatase activity"/>
    <property type="evidence" value="ECO:0007669"/>
    <property type="project" value="TreeGrafter"/>
</dbReference>
<evidence type="ECO:0000256" key="5">
    <source>
        <dbReference type="SAM" id="Phobius"/>
    </source>
</evidence>
<comment type="similarity">
    <text evidence="1">Belongs to the protein-tyrosine phosphatase family. Non-receptor class dual specificity subfamily.</text>
</comment>
<dbReference type="SMART" id="SM00195">
    <property type="entry name" value="DSPc"/>
    <property type="match status" value="1"/>
</dbReference>
<keyword evidence="5" id="KW-0472">Membrane</keyword>
<dbReference type="CDD" id="cd14498">
    <property type="entry name" value="DSP"/>
    <property type="match status" value="1"/>
</dbReference>
<feature type="domain" description="Tyrosine-protein phosphatase" evidence="6">
    <location>
        <begin position="8"/>
        <end position="155"/>
    </location>
</feature>
<dbReference type="InterPro" id="IPR016130">
    <property type="entry name" value="Tyr_Pase_AS"/>
</dbReference>
<evidence type="ECO:0000313" key="9">
    <source>
        <dbReference type="Proteomes" id="UP000807306"/>
    </source>
</evidence>